<gene>
    <name evidence="1" type="ORF">MM415B02202_0026</name>
</gene>
<proteinExistence type="predicted"/>
<protein>
    <submittedName>
        <fullName evidence="1">Uncharacterized protein</fullName>
    </submittedName>
</protein>
<dbReference type="EMBL" id="MT142583">
    <property type="protein sequence ID" value="QJA85587.1"/>
    <property type="molecule type" value="Genomic_DNA"/>
</dbReference>
<reference evidence="1" key="1">
    <citation type="submission" date="2020-03" db="EMBL/GenBank/DDBJ databases">
        <title>The deep terrestrial virosphere.</title>
        <authorList>
            <person name="Holmfeldt K."/>
            <person name="Nilsson E."/>
            <person name="Simone D."/>
            <person name="Lopez-Fernandez M."/>
            <person name="Wu X."/>
            <person name="de Brujin I."/>
            <person name="Lundin D."/>
            <person name="Andersson A."/>
            <person name="Bertilsson S."/>
            <person name="Dopson M."/>
        </authorList>
    </citation>
    <scope>NUCLEOTIDE SEQUENCE</scope>
    <source>
        <strain evidence="1">MM415B02202</strain>
    </source>
</reference>
<organism evidence="1">
    <name type="scientific">viral metagenome</name>
    <dbReference type="NCBI Taxonomy" id="1070528"/>
    <lineage>
        <taxon>unclassified sequences</taxon>
        <taxon>metagenomes</taxon>
        <taxon>organismal metagenomes</taxon>
    </lineage>
</organism>
<dbReference type="AlphaFoldDB" id="A0A6M3KU31"/>
<accession>A0A6M3KU31</accession>
<evidence type="ECO:0000313" key="1">
    <source>
        <dbReference type="EMBL" id="QJA85587.1"/>
    </source>
</evidence>
<name>A0A6M3KU31_9ZZZZ</name>
<sequence length="59" mass="6582">MNSVDFIEHNNVAKIDAGDRDVFYAVDTKIIMPINDTNISIGNCIDRVKMNDLKGKLGK</sequence>